<keyword evidence="3" id="KW-1003">Cell membrane</keyword>
<comment type="caution">
    <text evidence="11">The sequence shown here is derived from an EMBL/GenBank/DDBJ whole genome shotgun (WGS) entry which is preliminary data.</text>
</comment>
<dbReference type="Proteomes" id="UP000253426">
    <property type="component" value="Unassembled WGS sequence"/>
</dbReference>
<comment type="similarity">
    <text evidence="8">Belongs to the exbB/tolQ family.</text>
</comment>
<feature type="transmembrane region" description="Helical" evidence="9">
    <location>
        <begin position="161"/>
        <end position="182"/>
    </location>
</feature>
<evidence type="ECO:0000256" key="4">
    <source>
        <dbReference type="ARBA" id="ARBA00022692"/>
    </source>
</evidence>
<dbReference type="EMBL" id="QNRR01000007">
    <property type="protein sequence ID" value="RBP41240.1"/>
    <property type="molecule type" value="Genomic_DNA"/>
</dbReference>
<dbReference type="PANTHER" id="PTHR30625">
    <property type="entry name" value="PROTEIN TOLQ"/>
    <property type="match status" value="1"/>
</dbReference>
<keyword evidence="12" id="KW-1185">Reference proteome</keyword>
<dbReference type="GO" id="GO:0017038">
    <property type="term" value="P:protein import"/>
    <property type="evidence" value="ECO:0007669"/>
    <property type="project" value="TreeGrafter"/>
</dbReference>
<feature type="domain" description="MotA/TolQ/ExbB proton channel" evidence="10">
    <location>
        <begin position="127"/>
        <end position="237"/>
    </location>
</feature>
<comment type="subcellular location">
    <subcellularLocation>
        <location evidence="1">Cell membrane</location>
        <topology evidence="1">Multi-pass membrane protein</topology>
    </subcellularLocation>
    <subcellularLocation>
        <location evidence="8">Membrane</location>
        <topology evidence="8">Multi-pass membrane protein</topology>
    </subcellularLocation>
</comment>
<evidence type="ECO:0000256" key="6">
    <source>
        <dbReference type="ARBA" id="ARBA00022989"/>
    </source>
</evidence>
<dbReference type="PANTHER" id="PTHR30625:SF15">
    <property type="entry name" value="BIOPOLYMER TRANSPORT PROTEIN EXBB"/>
    <property type="match status" value="1"/>
</dbReference>
<evidence type="ECO:0000259" key="10">
    <source>
        <dbReference type="Pfam" id="PF01618"/>
    </source>
</evidence>
<keyword evidence="4 9" id="KW-0812">Transmembrane</keyword>
<dbReference type="OrthoDB" id="5290956at2"/>
<feature type="transmembrane region" description="Helical" evidence="9">
    <location>
        <begin position="202"/>
        <end position="227"/>
    </location>
</feature>
<dbReference type="Pfam" id="PF01618">
    <property type="entry name" value="MotA_ExbB"/>
    <property type="match status" value="1"/>
</dbReference>
<keyword evidence="5 8" id="KW-0653">Protein transport</keyword>
<evidence type="ECO:0000256" key="1">
    <source>
        <dbReference type="ARBA" id="ARBA00004651"/>
    </source>
</evidence>
<keyword evidence="2 8" id="KW-0813">Transport</keyword>
<keyword evidence="6 9" id="KW-1133">Transmembrane helix</keyword>
<evidence type="ECO:0000256" key="9">
    <source>
        <dbReference type="SAM" id="Phobius"/>
    </source>
</evidence>
<feature type="transmembrane region" description="Helical" evidence="9">
    <location>
        <begin position="50"/>
        <end position="72"/>
    </location>
</feature>
<accession>A0A366HGP5</accession>
<evidence type="ECO:0000256" key="2">
    <source>
        <dbReference type="ARBA" id="ARBA00022448"/>
    </source>
</evidence>
<evidence type="ECO:0000313" key="12">
    <source>
        <dbReference type="Proteomes" id="UP000253426"/>
    </source>
</evidence>
<name>A0A366HGP5_9BACT</name>
<dbReference type="AlphaFoldDB" id="A0A366HGP5"/>
<dbReference type="InterPro" id="IPR002898">
    <property type="entry name" value="MotA_ExbB_proton_chnl"/>
</dbReference>
<evidence type="ECO:0000256" key="8">
    <source>
        <dbReference type="RuleBase" id="RU004057"/>
    </source>
</evidence>
<reference evidence="11 12" key="1">
    <citation type="submission" date="2018-06" db="EMBL/GenBank/DDBJ databases">
        <title>Genomic Encyclopedia of Type Strains, Phase IV (KMG-IV): sequencing the most valuable type-strain genomes for metagenomic binning, comparative biology and taxonomic classification.</title>
        <authorList>
            <person name="Goeker M."/>
        </authorList>
    </citation>
    <scope>NUCLEOTIDE SEQUENCE [LARGE SCALE GENOMIC DNA]</scope>
    <source>
        <strain evidence="11 12">DSM 25532</strain>
    </source>
</reference>
<sequence>MKSGTVIHLTITASMLVAALLLIVILHFTLDPGGYAARLLQNRGVDAYPFTVQHVLWVVFFLGLGEILYRFIVSSREGRQLKLRYLSEDAHAAMLTPKNLEPVYARISRPASQGYFLPRLIQRIILMFQSSRSTDQAQSLLNTNLDLFMHEVDLGYNMLRYLMWLIPSLGFIGTVKGIGDALDVTGHSATTDPSLLMNVTKALAVAYDGTFLALMMTAVLLFAMHIIQGREEEIVNRSGQYCLDHLINRLHSGNQPQ</sequence>
<feature type="transmembrane region" description="Helical" evidence="9">
    <location>
        <begin position="7"/>
        <end position="30"/>
    </location>
</feature>
<dbReference type="GO" id="GO:0005886">
    <property type="term" value="C:plasma membrane"/>
    <property type="evidence" value="ECO:0007669"/>
    <property type="project" value="UniProtKB-SubCell"/>
</dbReference>
<keyword evidence="7 9" id="KW-0472">Membrane</keyword>
<dbReference type="InterPro" id="IPR050790">
    <property type="entry name" value="ExbB/TolQ_transport"/>
</dbReference>
<dbReference type="RefSeq" id="WP_113959888.1">
    <property type="nucleotide sequence ID" value="NZ_QNRR01000007.1"/>
</dbReference>
<protein>
    <submittedName>
        <fullName evidence="11">Biopolymer transport protein ExbB/TolQ</fullName>
    </submittedName>
</protein>
<evidence type="ECO:0000313" key="11">
    <source>
        <dbReference type="EMBL" id="RBP41240.1"/>
    </source>
</evidence>
<proteinExistence type="inferred from homology"/>
<gene>
    <name evidence="11" type="ORF">DES53_10771</name>
</gene>
<evidence type="ECO:0000256" key="7">
    <source>
        <dbReference type="ARBA" id="ARBA00023136"/>
    </source>
</evidence>
<organism evidence="11 12">
    <name type="scientific">Roseimicrobium gellanilyticum</name>
    <dbReference type="NCBI Taxonomy" id="748857"/>
    <lineage>
        <taxon>Bacteria</taxon>
        <taxon>Pseudomonadati</taxon>
        <taxon>Verrucomicrobiota</taxon>
        <taxon>Verrucomicrobiia</taxon>
        <taxon>Verrucomicrobiales</taxon>
        <taxon>Verrucomicrobiaceae</taxon>
        <taxon>Roseimicrobium</taxon>
    </lineage>
</organism>
<evidence type="ECO:0000256" key="3">
    <source>
        <dbReference type="ARBA" id="ARBA00022475"/>
    </source>
</evidence>
<evidence type="ECO:0000256" key="5">
    <source>
        <dbReference type="ARBA" id="ARBA00022927"/>
    </source>
</evidence>